<reference evidence="3" key="1">
    <citation type="journal article" date="2019" name="Int. J. Syst. Evol. Microbiol.">
        <title>The Global Catalogue of Microorganisms (GCM) 10K type strain sequencing project: providing services to taxonomists for standard genome sequencing and annotation.</title>
        <authorList>
            <consortium name="The Broad Institute Genomics Platform"/>
            <consortium name="The Broad Institute Genome Sequencing Center for Infectious Disease"/>
            <person name="Wu L."/>
            <person name="Ma J."/>
        </authorList>
    </citation>
    <scope>NUCLEOTIDE SEQUENCE [LARGE SCALE GENOMIC DNA]</scope>
    <source>
        <strain evidence="3">JCM 15395</strain>
    </source>
</reference>
<keyword evidence="1" id="KW-0472">Membrane</keyword>
<dbReference type="RefSeq" id="WP_343812685.1">
    <property type="nucleotide sequence ID" value="NZ_BAAADS010000015.1"/>
</dbReference>
<gene>
    <name evidence="2" type="ORF">GCM10009001_20340</name>
</gene>
<keyword evidence="1" id="KW-1133">Transmembrane helix</keyword>
<evidence type="ECO:0000313" key="2">
    <source>
        <dbReference type="EMBL" id="GAA0603313.1"/>
    </source>
</evidence>
<dbReference type="EMBL" id="BAAADS010000015">
    <property type="protein sequence ID" value="GAA0603313.1"/>
    <property type="molecule type" value="Genomic_DNA"/>
</dbReference>
<evidence type="ECO:0000313" key="3">
    <source>
        <dbReference type="Proteomes" id="UP001500866"/>
    </source>
</evidence>
<dbReference type="Proteomes" id="UP001500866">
    <property type="component" value="Unassembled WGS sequence"/>
</dbReference>
<name>A0ABP3R5A0_9BACI</name>
<sequence length="65" mass="7189">MRKHSPLGKVVFWLGFLLSVLGIAFNDSLGMITDGPDIFSFFSVPAIITGVILIIVSNFFKNRDD</sequence>
<comment type="caution">
    <text evidence="2">The sequence shown here is derived from an EMBL/GenBank/DDBJ whole genome shotgun (WGS) entry which is preliminary data.</text>
</comment>
<keyword evidence="1" id="KW-0812">Transmembrane</keyword>
<evidence type="ECO:0000256" key="1">
    <source>
        <dbReference type="SAM" id="Phobius"/>
    </source>
</evidence>
<feature type="transmembrane region" description="Helical" evidence="1">
    <location>
        <begin position="38"/>
        <end position="60"/>
    </location>
</feature>
<keyword evidence="3" id="KW-1185">Reference proteome</keyword>
<protein>
    <recommendedName>
        <fullName evidence="4">DUF3098 domain-containing protein</fullName>
    </recommendedName>
</protein>
<organism evidence="2 3">
    <name type="scientific">Virgibacillus siamensis</name>
    <dbReference type="NCBI Taxonomy" id="480071"/>
    <lineage>
        <taxon>Bacteria</taxon>
        <taxon>Bacillati</taxon>
        <taxon>Bacillota</taxon>
        <taxon>Bacilli</taxon>
        <taxon>Bacillales</taxon>
        <taxon>Bacillaceae</taxon>
        <taxon>Virgibacillus</taxon>
    </lineage>
</organism>
<proteinExistence type="predicted"/>
<accession>A0ABP3R5A0</accession>
<evidence type="ECO:0008006" key="4">
    <source>
        <dbReference type="Google" id="ProtNLM"/>
    </source>
</evidence>